<evidence type="ECO:0000313" key="2">
    <source>
        <dbReference type="EMBL" id="KIH63416.1"/>
    </source>
</evidence>
<keyword evidence="3" id="KW-1185">Reference proteome</keyword>
<evidence type="ECO:0000313" key="3">
    <source>
        <dbReference type="Proteomes" id="UP000054047"/>
    </source>
</evidence>
<gene>
    <name evidence="2" type="ORF">ANCDUO_06284</name>
</gene>
<dbReference type="AlphaFoldDB" id="A0A0C2H222"/>
<organism evidence="2 3">
    <name type="scientific">Ancylostoma duodenale</name>
    <dbReference type="NCBI Taxonomy" id="51022"/>
    <lineage>
        <taxon>Eukaryota</taxon>
        <taxon>Metazoa</taxon>
        <taxon>Ecdysozoa</taxon>
        <taxon>Nematoda</taxon>
        <taxon>Chromadorea</taxon>
        <taxon>Rhabditida</taxon>
        <taxon>Rhabditina</taxon>
        <taxon>Rhabditomorpha</taxon>
        <taxon>Strongyloidea</taxon>
        <taxon>Ancylostomatidae</taxon>
        <taxon>Ancylostomatinae</taxon>
        <taxon>Ancylostoma</taxon>
    </lineage>
</organism>
<accession>A0A0C2H222</accession>
<protein>
    <submittedName>
        <fullName evidence="2">Uncharacterized protein</fullName>
    </submittedName>
</protein>
<dbReference type="EMBL" id="KN728668">
    <property type="protein sequence ID" value="KIH63416.1"/>
    <property type="molecule type" value="Genomic_DNA"/>
</dbReference>
<proteinExistence type="predicted"/>
<reference evidence="2 3" key="1">
    <citation type="submission" date="2013-12" db="EMBL/GenBank/DDBJ databases">
        <title>Draft genome of the parsitic nematode Ancylostoma duodenale.</title>
        <authorList>
            <person name="Mitreva M."/>
        </authorList>
    </citation>
    <scope>NUCLEOTIDE SEQUENCE [LARGE SCALE GENOMIC DNA]</scope>
    <source>
        <strain evidence="2 3">Zhejiang</strain>
    </source>
</reference>
<dbReference type="Proteomes" id="UP000054047">
    <property type="component" value="Unassembled WGS sequence"/>
</dbReference>
<name>A0A0C2H222_9BILA</name>
<sequence>MEGRKARSRAPSLKAGAAQPAEMVKKLAEPQCENDIPSALSAPLQEKSIPATRIRKRTIQQLSEAAAGDEKMSSHTSTAGYPVKAQPCRTAVEQQHEVVGYTQELPIPDASPSPCVGAPVLFPPSGLSKLHGDVLETDEQVQNLDSNRLEQLRRRAESAALRRLAELEQERARRLQVDAERARVRRSRKTDKNRLTGARKDAERRRFRLSRERSEVDECYPEFVDEITSVPESASEGTLPMGIRPVEETSLQAPNVHQQDLGILAPAAVAQQVLEEIIDVVVGSISAESLATSREAEVVGLPSPPIRDLGTALSMTEPKENHLGPLDLDVRYGHCGALFFNNEAKKQKDAQYLL</sequence>
<feature type="compositionally biased region" description="Basic and acidic residues" evidence="1">
    <location>
        <begin position="190"/>
        <end position="203"/>
    </location>
</feature>
<feature type="region of interest" description="Disordered" evidence="1">
    <location>
        <begin position="183"/>
        <end position="203"/>
    </location>
</feature>
<evidence type="ECO:0000256" key="1">
    <source>
        <dbReference type="SAM" id="MobiDB-lite"/>
    </source>
</evidence>
<feature type="region of interest" description="Disordered" evidence="1">
    <location>
        <begin position="1"/>
        <end position="22"/>
    </location>
</feature>